<dbReference type="AlphaFoldDB" id="A0A3N1HE70"/>
<reference evidence="2 3" key="1">
    <citation type="submission" date="2018-11" db="EMBL/GenBank/DDBJ databases">
        <title>Sequencing the genomes of 1000 actinobacteria strains.</title>
        <authorList>
            <person name="Klenk H.-P."/>
        </authorList>
    </citation>
    <scope>NUCLEOTIDE SEQUENCE [LARGE SCALE GENOMIC DNA]</scope>
    <source>
        <strain evidence="2 3">DSM 44231</strain>
    </source>
</reference>
<dbReference type="EMBL" id="RJKM01000001">
    <property type="protein sequence ID" value="ROP40787.1"/>
    <property type="molecule type" value="Genomic_DNA"/>
</dbReference>
<dbReference type="Gene3D" id="3.10.180.10">
    <property type="entry name" value="2,3-Dihydroxybiphenyl 1,2-Dioxygenase, domain 1"/>
    <property type="match status" value="1"/>
</dbReference>
<dbReference type="Proteomes" id="UP000268727">
    <property type="component" value="Unassembled WGS sequence"/>
</dbReference>
<dbReference type="CDD" id="cd06587">
    <property type="entry name" value="VOC"/>
    <property type="match status" value="1"/>
</dbReference>
<dbReference type="InterPro" id="IPR029068">
    <property type="entry name" value="Glyas_Bleomycin-R_OHBP_Dase"/>
</dbReference>
<dbReference type="RefSeq" id="WP_123746028.1">
    <property type="nucleotide sequence ID" value="NZ_RJKM01000001.1"/>
</dbReference>
<keyword evidence="2" id="KW-0456">Lyase</keyword>
<evidence type="ECO:0000259" key="1">
    <source>
        <dbReference type="PROSITE" id="PS51819"/>
    </source>
</evidence>
<dbReference type="OrthoDB" id="3295209at2"/>
<dbReference type="PANTHER" id="PTHR35908:SF1">
    <property type="entry name" value="CONSERVED PROTEIN"/>
    <property type="match status" value="1"/>
</dbReference>
<dbReference type="GO" id="GO:0016829">
    <property type="term" value="F:lyase activity"/>
    <property type="evidence" value="ECO:0007669"/>
    <property type="project" value="UniProtKB-KW"/>
</dbReference>
<dbReference type="InterPro" id="IPR041581">
    <property type="entry name" value="Glyoxalase_6"/>
</dbReference>
<feature type="domain" description="VOC" evidence="1">
    <location>
        <begin position="4"/>
        <end position="116"/>
    </location>
</feature>
<keyword evidence="3" id="KW-1185">Reference proteome</keyword>
<gene>
    <name evidence="2" type="ORF">EDD40_6205</name>
</gene>
<dbReference type="SUPFAM" id="SSF54593">
    <property type="entry name" value="Glyoxalase/Bleomycin resistance protein/Dihydroxybiphenyl dioxygenase"/>
    <property type="match status" value="1"/>
</dbReference>
<evidence type="ECO:0000313" key="2">
    <source>
        <dbReference type="EMBL" id="ROP40787.1"/>
    </source>
</evidence>
<evidence type="ECO:0000313" key="3">
    <source>
        <dbReference type="Proteomes" id="UP000268727"/>
    </source>
</evidence>
<dbReference type="PANTHER" id="PTHR35908">
    <property type="entry name" value="HYPOTHETICAL FUSION PROTEIN"/>
    <property type="match status" value="1"/>
</dbReference>
<dbReference type="PROSITE" id="PS51819">
    <property type="entry name" value="VOC"/>
    <property type="match status" value="1"/>
</dbReference>
<comment type="caution">
    <text evidence="2">The sequence shown here is derived from an EMBL/GenBank/DDBJ whole genome shotgun (WGS) entry which is preliminary data.</text>
</comment>
<dbReference type="Pfam" id="PF18029">
    <property type="entry name" value="Glyoxalase_6"/>
    <property type="match status" value="1"/>
</dbReference>
<proteinExistence type="predicted"/>
<name>A0A3N1HE70_9PSEU</name>
<organism evidence="2 3">
    <name type="scientific">Saccharothrix texasensis</name>
    <dbReference type="NCBI Taxonomy" id="103734"/>
    <lineage>
        <taxon>Bacteria</taxon>
        <taxon>Bacillati</taxon>
        <taxon>Actinomycetota</taxon>
        <taxon>Actinomycetes</taxon>
        <taxon>Pseudonocardiales</taxon>
        <taxon>Pseudonocardiaceae</taxon>
        <taxon>Saccharothrix</taxon>
    </lineage>
</organism>
<sequence length="117" mass="12472">MTLTIGMITIDTTDPHRLADFWTKALGTSVQHDWGEFLVLAPAGGEGGLQLGLQRVDDPTPGKNRVHFDSHVEDRAGEVARLVGLGATEIGEHTVPGLTWTVLADPDGNQFCVGQLG</sequence>
<protein>
    <submittedName>
        <fullName evidence="2">Putative enzyme related to lactoylglutathione lyase</fullName>
    </submittedName>
</protein>
<accession>A0A3N1HE70</accession>
<dbReference type="InterPro" id="IPR037523">
    <property type="entry name" value="VOC_core"/>
</dbReference>